<accession>A0ABQ7RVW7</accession>
<name>A0ABQ7RVW7_PICAN</name>
<keyword evidence="3" id="KW-1185">Reference proteome</keyword>
<evidence type="ECO:0000313" key="2">
    <source>
        <dbReference type="EMBL" id="KAG7849236.1"/>
    </source>
</evidence>
<sequence>MSYSMSTILNPLKAQTEIKNQTQPPSSRSSRTSLLSKSRDQISSTAPMERWQACLITSGTVQRGQFAHFLGCLSK</sequence>
<feature type="compositionally biased region" description="Low complexity" evidence="1">
    <location>
        <begin position="21"/>
        <end position="36"/>
    </location>
</feature>
<comment type="caution">
    <text evidence="2">The sequence shown here is derived from an EMBL/GenBank/DDBJ whole genome shotgun (WGS) entry which is preliminary data.</text>
</comment>
<protein>
    <submittedName>
        <fullName evidence="2">Uncharacterized protein</fullName>
    </submittedName>
</protein>
<reference evidence="2 3" key="1">
    <citation type="journal article" date="2021" name="G3 (Bethesda)">
        <title>Genomic diversity, chromosomal rearrangements, and interspecies hybridization in the ogataea polymorpha species complex.</title>
        <authorList>
            <person name="Hanson S.J."/>
            <person name="Cinneide E.O."/>
            <person name="Salzberg L.I."/>
            <person name="Wolfe K.H."/>
            <person name="McGowan J."/>
            <person name="Fitzpatrick D.A."/>
            <person name="Matlin K."/>
        </authorList>
    </citation>
    <scope>NUCLEOTIDE SEQUENCE [LARGE SCALE GENOMIC DNA]</scope>
    <source>
        <strain evidence="2">51-138</strain>
    </source>
</reference>
<evidence type="ECO:0000313" key="3">
    <source>
        <dbReference type="Proteomes" id="UP001197328"/>
    </source>
</evidence>
<evidence type="ECO:0000256" key="1">
    <source>
        <dbReference type="SAM" id="MobiDB-lite"/>
    </source>
</evidence>
<feature type="region of interest" description="Disordered" evidence="1">
    <location>
        <begin position="1"/>
        <end position="44"/>
    </location>
</feature>
<dbReference type="Proteomes" id="UP001197328">
    <property type="component" value="Unassembled WGS sequence"/>
</dbReference>
<gene>
    <name evidence="2" type="ORF">KL940_002918</name>
</gene>
<organism evidence="2 3">
    <name type="scientific">Pichia angusta</name>
    <name type="common">Yeast</name>
    <name type="synonym">Hansenula polymorpha</name>
    <dbReference type="NCBI Taxonomy" id="870730"/>
    <lineage>
        <taxon>Eukaryota</taxon>
        <taxon>Fungi</taxon>
        <taxon>Dikarya</taxon>
        <taxon>Ascomycota</taxon>
        <taxon>Saccharomycotina</taxon>
        <taxon>Pichiomycetes</taxon>
        <taxon>Pichiales</taxon>
        <taxon>Pichiaceae</taxon>
        <taxon>Ogataea</taxon>
    </lineage>
</organism>
<proteinExistence type="predicted"/>
<dbReference type="EMBL" id="JAHLVD010000007">
    <property type="protein sequence ID" value="KAG7849236.1"/>
    <property type="molecule type" value="Genomic_DNA"/>
</dbReference>